<name>A0ABV0TGC5_9TELE</name>
<keyword evidence="3" id="KW-1185">Reference proteome</keyword>
<dbReference type="EMBL" id="JAHRIQ010029995">
    <property type="protein sequence ID" value="MEQ2231066.1"/>
    <property type="molecule type" value="Genomic_DNA"/>
</dbReference>
<protein>
    <submittedName>
        <fullName evidence="2">Uncharacterized protein</fullName>
    </submittedName>
</protein>
<organism evidence="2 3">
    <name type="scientific">Ilyodon furcidens</name>
    <name type="common">goldbreast splitfin</name>
    <dbReference type="NCBI Taxonomy" id="33524"/>
    <lineage>
        <taxon>Eukaryota</taxon>
        <taxon>Metazoa</taxon>
        <taxon>Chordata</taxon>
        <taxon>Craniata</taxon>
        <taxon>Vertebrata</taxon>
        <taxon>Euteleostomi</taxon>
        <taxon>Actinopterygii</taxon>
        <taxon>Neopterygii</taxon>
        <taxon>Teleostei</taxon>
        <taxon>Neoteleostei</taxon>
        <taxon>Acanthomorphata</taxon>
        <taxon>Ovalentaria</taxon>
        <taxon>Atherinomorphae</taxon>
        <taxon>Cyprinodontiformes</taxon>
        <taxon>Goodeidae</taxon>
        <taxon>Ilyodon</taxon>
    </lineage>
</organism>
<evidence type="ECO:0000313" key="3">
    <source>
        <dbReference type="Proteomes" id="UP001482620"/>
    </source>
</evidence>
<proteinExistence type="predicted"/>
<reference evidence="2 3" key="1">
    <citation type="submission" date="2021-06" db="EMBL/GenBank/DDBJ databases">
        <authorList>
            <person name="Palmer J.M."/>
        </authorList>
    </citation>
    <scope>NUCLEOTIDE SEQUENCE [LARGE SCALE GENOMIC DNA]</scope>
    <source>
        <strain evidence="3">if_2019</strain>
        <tissue evidence="2">Muscle</tissue>
    </source>
</reference>
<gene>
    <name evidence="2" type="ORF">ILYODFUR_035566</name>
</gene>
<comment type="caution">
    <text evidence="2">The sequence shown here is derived from an EMBL/GenBank/DDBJ whole genome shotgun (WGS) entry which is preliminary data.</text>
</comment>
<feature type="compositionally biased region" description="Pro residues" evidence="1">
    <location>
        <begin position="92"/>
        <end position="108"/>
    </location>
</feature>
<sequence>MGLMKSIFNTCLKVVILKRYLRTHKNTYTHTPDIKTQNYRLHTLISTPHTHSILPGPGTKAQRGNQPSACLQPLYSRVETGSPPSHQSRLEPTPPEPGQPQPRPRPPR</sequence>
<evidence type="ECO:0000313" key="2">
    <source>
        <dbReference type="EMBL" id="MEQ2231066.1"/>
    </source>
</evidence>
<evidence type="ECO:0000256" key="1">
    <source>
        <dbReference type="SAM" id="MobiDB-lite"/>
    </source>
</evidence>
<accession>A0ABV0TGC5</accession>
<dbReference type="Proteomes" id="UP001482620">
    <property type="component" value="Unassembled WGS sequence"/>
</dbReference>
<feature type="region of interest" description="Disordered" evidence="1">
    <location>
        <begin position="48"/>
        <end position="108"/>
    </location>
</feature>